<feature type="transmembrane region" description="Helical" evidence="1">
    <location>
        <begin position="49"/>
        <end position="71"/>
    </location>
</feature>
<protein>
    <submittedName>
        <fullName evidence="2">Uncharacterized protein</fullName>
    </submittedName>
</protein>
<evidence type="ECO:0000256" key="1">
    <source>
        <dbReference type="SAM" id="Phobius"/>
    </source>
</evidence>
<dbReference type="EMBL" id="JAZHYP010000005">
    <property type="protein sequence ID" value="MEN3324323.1"/>
    <property type="molecule type" value="Genomic_DNA"/>
</dbReference>
<dbReference type="Proteomes" id="UP001416393">
    <property type="component" value="Unassembled WGS sequence"/>
</dbReference>
<keyword evidence="3" id="KW-1185">Reference proteome</keyword>
<gene>
    <name evidence="2" type="ORF">VP395_11345</name>
</gene>
<keyword evidence="1" id="KW-0812">Transmembrane</keyword>
<comment type="caution">
    <text evidence="2">The sequence shown here is derived from an EMBL/GenBank/DDBJ whole genome shotgun (WGS) entry which is preliminary data.</text>
</comment>
<keyword evidence="1" id="KW-1133">Transmembrane helix</keyword>
<reference evidence="2 3" key="1">
    <citation type="submission" date="2024-01" db="EMBL/GenBank/DDBJ databases">
        <title>Mariniflexile litorale sp. nov., isolated from the shallow sediments of the Sea of Japan.</title>
        <authorList>
            <person name="Romanenko L."/>
            <person name="Bystritskaya E."/>
            <person name="Isaeva M."/>
        </authorList>
    </citation>
    <scope>NUCLEOTIDE SEQUENCE [LARGE SCALE GENOMIC DNA]</scope>
    <source>
        <strain evidence="2 3">KCTC 32427</strain>
    </source>
</reference>
<feature type="transmembrane region" description="Helical" evidence="1">
    <location>
        <begin position="112"/>
        <end position="142"/>
    </location>
</feature>
<proteinExistence type="predicted"/>
<name>A0ABV0AB45_9FLAO</name>
<keyword evidence="1" id="KW-0472">Membrane</keyword>
<evidence type="ECO:0000313" key="3">
    <source>
        <dbReference type="Proteomes" id="UP001416393"/>
    </source>
</evidence>
<sequence length="834" mass="97961">MLRDKLYDYKVFWVIKGKFKSLKLKYNILRFRASNAYFKEREKFSLGKAYLSEISINIIRAILFVGFLYIIEHFTQDAISSNYTNLFDWFKWVVDTIPKPSYPDGRDSVNGYVSFIASVSGLLLALFYPILATIASTGYANVNSSLRNLLFAEPVTQNYLRELAFLTAYSLLTLLLIIFGFNPGNLILIILSVLALRSLFSLLKLGAGVYNLFEPKTLSKILNKDIVDNVKNVTVKGVYWYNINFQDYFRRKSEKKLKIIRLVNELSLEGVLVNNQSLLDTITQTFNLLNVYLTYKNQIPTDSKWFKGKDYHKSYFETGAENRQLSVSTSTYVQPEHRSNLFWFEEEILKIYEDIGIKVLPIENENIKQEYLAISLNTLRFLGHSFEYDLANKLLVKNLALTTKSLDHQSKSTYDDSKSNLILIETFLYGLRNFQINFFERIEFLTKEEFNGQISKINWTNKASVYKLNLPTNLYSYLEKYFENIKNERLVENLRVTPDWYIVQHISAEYLLAVNKIIDEVITQIKTFAFPLIDNCKENNNPLLLSFTSHIILELIEKVKFRLPRTLNVLEGFETNNLYKGAFKWTSIDDKQCINKLDAYKNEIMSLISNNMSQVAMVKWNENYPDVFARSYSIISNEIGRCLYSKDIEGFKSLVPDFIKASIISFHTLYQNFKEKYSSELEINHQVHLELMQICGISYIYTKLTGIPFWDIVVEELDKIKWTETTIRLFTASYLFVKSKLGININWNENQLRQTQLRKLIENENINIEDYKEDIVTFKYIYSSSYHKNEYEEIFMDMYLLTFIESKEWAEKLSNLHKRDLFDMIVRRTKTKDE</sequence>
<organism evidence="2 3">
    <name type="scientific">Mariniflexile soesokkakense</name>
    <dbReference type="NCBI Taxonomy" id="1343160"/>
    <lineage>
        <taxon>Bacteria</taxon>
        <taxon>Pseudomonadati</taxon>
        <taxon>Bacteroidota</taxon>
        <taxon>Flavobacteriia</taxon>
        <taxon>Flavobacteriales</taxon>
        <taxon>Flavobacteriaceae</taxon>
        <taxon>Mariniflexile</taxon>
    </lineage>
</organism>
<accession>A0ABV0AB45</accession>
<evidence type="ECO:0000313" key="2">
    <source>
        <dbReference type="EMBL" id="MEN3324323.1"/>
    </source>
</evidence>
<dbReference type="RefSeq" id="WP_346242128.1">
    <property type="nucleotide sequence ID" value="NZ_JAZHYP010000005.1"/>
</dbReference>